<feature type="compositionally biased region" description="Basic and acidic residues" evidence="8">
    <location>
        <begin position="49"/>
        <end position="102"/>
    </location>
</feature>
<evidence type="ECO:0000259" key="9">
    <source>
        <dbReference type="SMART" id="SM00500"/>
    </source>
</evidence>
<dbReference type="InterPro" id="IPR039979">
    <property type="entry name" value="PRPF18"/>
</dbReference>
<evidence type="ECO:0000256" key="2">
    <source>
        <dbReference type="ARBA" id="ARBA00008137"/>
    </source>
</evidence>
<keyword evidence="4" id="KW-0507">mRNA processing</keyword>
<dbReference type="InterPro" id="IPR036285">
    <property type="entry name" value="PRP4-like_sf"/>
</dbReference>
<comment type="subcellular location">
    <subcellularLocation>
        <location evidence="1">Nucleus</location>
    </subcellularLocation>
</comment>
<dbReference type="GeneID" id="25320144"/>
<keyword evidence="5" id="KW-0747">Spliceosome</keyword>
<dbReference type="Gene3D" id="1.20.940.10">
    <property type="entry name" value="Functional domain of the splicing factor Prp18"/>
    <property type="match status" value="1"/>
</dbReference>
<protein>
    <recommendedName>
        <fullName evidence="3">Pre-mRNA-splicing factor 18</fullName>
    </recommendedName>
</protein>
<dbReference type="Pfam" id="PF08799">
    <property type="entry name" value="PRP4"/>
    <property type="match status" value="1"/>
</dbReference>
<dbReference type="OrthoDB" id="10261918at2759"/>
<feature type="compositionally biased region" description="Acidic residues" evidence="8">
    <location>
        <begin position="130"/>
        <end position="139"/>
    </location>
</feature>
<reference evidence="10 11" key="1">
    <citation type="submission" date="2015-04" db="EMBL/GenBank/DDBJ databases">
        <authorList>
            <person name="Heijne W.H."/>
            <person name="Fedorova N.D."/>
            <person name="Nierman W.C."/>
            <person name="Vollebregt A.W."/>
            <person name="Zhao Z."/>
            <person name="Wu L."/>
            <person name="Kumar M."/>
            <person name="Stam H."/>
            <person name="van den Berg M.A."/>
            <person name="Pel H.J."/>
        </authorList>
    </citation>
    <scope>NUCLEOTIDE SEQUENCE [LARGE SCALE GENOMIC DNA]</scope>
    <source>
        <strain evidence="10 11">CBS 393.64</strain>
    </source>
</reference>
<evidence type="ECO:0000313" key="10">
    <source>
        <dbReference type="EMBL" id="KKA18180.1"/>
    </source>
</evidence>
<dbReference type="GO" id="GO:0005682">
    <property type="term" value="C:U5 snRNP"/>
    <property type="evidence" value="ECO:0007669"/>
    <property type="project" value="TreeGrafter"/>
</dbReference>
<keyword evidence="7" id="KW-0539">Nucleus</keyword>
<organism evidence="10 11">
    <name type="scientific">Rasamsonia emersonii (strain ATCC 16479 / CBS 393.64 / IMI 116815)</name>
    <dbReference type="NCBI Taxonomy" id="1408163"/>
    <lineage>
        <taxon>Eukaryota</taxon>
        <taxon>Fungi</taxon>
        <taxon>Dikarya</taxon>
        <taxon>Ascomycota</taxon>
        <taxon>Pezizomycotina</taxon>
        <taxon>Eurotiomycetes</taxon>
        <taxon>Eurotiomycetidae</taxon>
        <taxon>Eurotiales</taxon>
        <taxon>Trichocomaceae</taxon>
        <taxon>Rasamsonia</taxon>
    </lineage>
</organism>
<dbReference type="AlphaFoldDB" id="A0A0F4YJ98"/>
<dbReference type="SUPFAM" id="SSF158230">
    <property type="entry name" value="PRP4-like"/>
    <property type="match status" value="1"/>
</dbReference>
<evidence type="ECO:0000313" key="11">
    <source>
        <dbReference type="Proteomes" id="UP000053958"/>
    </source>
</evidence>
<dbReference type="GO" id="GO:0071021">
    <property type="term" value="C:U2-type post-spliceosomal complex"/>
    <property type="evidence" value="ECO:0007669"/>
    <property type="project" value="TreeGrafter"/>
</dbReference>
<dbReference type="SMART" id="SM00500">
    <property type="entry name" value="SFM"/>
    <property type="match status" value="1"/>
</dbReference>
<dbReference type="Proteomes" id="UP000053958">
    <property type="component" value="Unassembled WGS sequence"/>
</dbReference>
<feature type="domain" description="Pre-mRNA processing factor 4 (PRP4)-like" evidence="9">
    <location>
        <begin position="135"/>
        <end position="187"/>
    </location>
</feature>
<dbReference type="Gene3D" id="4.10.280.110">
    <property type="entry name" value="Pre-mRNA processing factor 4 domain"/>
    <property type="match status" value="1"/>
</dbReference>
<evidence type="ECO:0000256" key="6">
    <source>
        <dbReference type="ARBA" id="ARBA00023187"/>
    </source>
</evidence>
<dbReference type="FunFam" id="1.20.940.10:FF:000008">
    <property type="entry name" value="Related to potassium channel regulatory factor"/>
    <property type="match status" value="1"/>
</dbReference>
<dbReference type="PANTHER" id="PTHR13007">
    <property type="entry name" value="PRE-MRNA SPLICING FACTOR-RELATED"/>
    <property type="match status" value="1"/>
</dbReference>
<feature type="region of interest" description="Disordered" evidence="8">
    <location>
        <begin position="1"/>
        <end position="33"/>
    </location>
</feature>
<evidence type="ECO:0000256" key="3">
    <source>
        <dbReference type="ARBA" id="ARBA00018242"/>
    </source>
</evidence>
<dbReference type="EMBL" id="LASV01000487">
    <property type="protein sequence ID" value="KKA18180.1"/>
    <property type="molecule type" value="Genomic_DNA"/>
</dbReference>
<evidence type="ECO:0000256" key="1">
    <source>
        <dbReference type="ARBA" id="ARBA00004123"/>
    </source>
</evidence>
<dbReference type="GO" id="GO:0046540">
    <property type="term" value="C:U4/U6 x U5 tri-snRNP complex"/>
    <property type="evidence" value="ECO:0007669"/>
    <property type="project" value="TreeGrafter"/>
</dbReference>
<comment type="caution">
    <text evidence="10">The sequence shown here is derived from an EMBL/GenBank/DDBJ whole genome shotgun (WGS) entry which is preliminary data.</text>
</comment>
<evidence type="ECO:0000256" key="7">
    <source>
        <dbReference type="ARBA" id="ARBA00023242"/>
    </source>
</evidence>
<dbReference type="InterPro" id="IPR014906">
    <property type="entry name" value="PRP4-like"/>
</dbReference>
<gene>
    <name evidence="10" type="ORF">T310_7879</name>
</gene>
<sequence>MDFASLMAKEISKAKESFPSTSTQGDGSEKKYVRRAELEAARVAAYQEEQERLQREREERAAQKRKLEEEEAERKREREEKKRRLAEESRKRREAEEEARERERRKKLGLPELPPRSDSTTSREETPAAENEEDMDEEEVIRKLREMGEPARLFGESHKGRVRRYRRLLKRSQTPQLSKGPIPTTLELVPEKDMKVPPKPPKDREERRYLFCQLASYFNMVLEEWEQAMAKRDMSVQQSFQGRQAYNAMVQSRENMKPLFAKFERGDLEENVLEAIVEIVHCAQERRYVDANDGYLRLSIGKAAWPIGVTMVGIHERSAREKLHENDVNKAHIMSDEITRKYLQSIKRCLSFAQYIQIKYPTIPSLPFLSFPITSTHATYKTEENKYLV</sequence>
<dbReference type="Pfam" id="PF02840">
    <property type="entry name" value="Prp18"/>
    <property type="match status" value="1"/>
</dbReference>
<dbReference type="RefSeq" id="XP_013324792.1">
    <property type="nucleotide sequence ID" value="XM_013469338.1"/>
</dbReference>
<proteinExistence type="inferred from homology"/>
<evidence type="ECO:0000256" key="8">
    <source>
        <dbReference type="SAM" id="MobiDB-lite"/>
    </source>
</evidence>
<comment type="similarity">
    <text evidence="2">Belongs to the PRP18 family.</text>
</comment>
<accession>A0A0F4YJ98</accession>
<dbReference type="GO" id="GO:0000350">
    <property type="term" value="P:generation of catalytic spliceosome for second transesterification step"/>
    <property type="evidence" value="ECO:0007669"/>
    <property type="project" value="TreeGrafter"/>
</dbReference>
<dbReference type="InterPro" id="IPR004098">
    <property type="entry name" value="Prp18"/>
</dbReference>
<evidence type="ECO:0000256" key="4">
    <source>
        <dbReference type="ARBA" id="ARBA00022664"/>
    </source>
</evidence>
<evidence type="ECO:0000256" key="5">
    <source>
        <dbReference type="ARBA" id="ARBA00022728"/>
    </source>
</evidence>
<dbReference type="STRING" id="1408163.A0A0F4YJ98"/>
<dbReference type="SUPFAM" id="SSF47938">
    <property type="entry name" value="Functional domain of the splicing factor Prp18"/>
    <property type="match status" value="1"/>
</dbReference>
<feature type="region of interest" description="Disordered" evidence="8">
    <location>
        <begin position="47"/>
        <end position="139"/>
    </location>
</feature>
<keyword evidence="11" id="KW-1185">Reference proteome</keyword>
<dbReference type="PANTHER" id="PTHR13007:SF19">
    <property type="entry name" value="PRE-MRNA-SPLICING FACTOR 18"/>
    <property type="match status" value="1"/>
</dbReference>
<keyword evidence="6" id="KW-0508">mRNA splicing</keyword>
<name>A0A0F4YJ98_RASE3</name>